<evidence type="ECO:0000256" key="3">
    <source>
        <dbReference type="ARBA" id="ARBA00022737"/>
    </source>
</evidence>
<name>A0A812Y664_SYMPI</name>
<reference evidence="5" key="1">
    <citation type="submission" date="2021-02" db="EMBL/GenBank/DDBJ databases">
        <authorList>
            <person name="Dougan E. K."/>
            <person name="Rhodes N."/>
            <person name="Thang M."/>
            <person name="Chan C."/>
        </authorList>
    </citation>
    <scope>NUCLEOTIDE SEQUENCE</scope>
</reference>
<dbReference type="InterPro" id="IPR027038">
    <property type="entry name" value="RanGap"/>
</dbReference>
<feature type="region of interest" description="Disordered" evidence="4">
    <location>
        <begin position="169"/>
        <end position="200"/>
    </location>
</feature>
<sequence>VRTLRMNECDIDDKVGGLLAEALQENRALRIFSLNRNRLGPAGLLKFAEALKKNTSLTKLDLSQNPLGDAGAEHLAEGLRQSRALSCLDLQVAQIGDEGAKALASALTEAKLRELHLRDNRIGDVGANHLASALTRMEVAQRLKSNLNYTSAPRPLVHPLDPITGAAERTPALKSRNASPNLKPGALHEREDAKHLAGKF</sequence>
<evidence type="ECO:0000256" key="1">
    <source>
        <dbReference type="ARBA" id="ARBA00022468"/>
    </source>
</evidence>
<dbReference type="PANTHER" id="PTHR24113">
    <property type="entry name" value="RAN GTPASE-ACTIVATING PROTEIN 1"/>
    <property type="match status" value="1"/>
</dbReference>
<dbReference type="InterPro" id="IPR001611">
    <property type="entry name" value="Leu-rich_rpt"/>
</dbReference>
<organism evidence="5 6">
    <name type="scientific">Symbiodinium pilosum</name>
    <name type="common">Dinoflagellate</name>
    <dbReference type="NCBI Taxonomy" id="2952"/>
    <lineage>
        <taxon>Eukaryota</taxon>
        <taxon>Sar</taxon>
        <taxon>Alveolata</taxon>
        <taxon>Dinophyceae</taxon>
        <taxon>Suessiales</taxon>
        <taxon>Symbiodiniaceae</taxon>
        <taxon>Symbiodinium</taxon>
    </lineage>
</organism>
<evidence type="ECO:0000313" key="6">
    <source>
        <dbReference type="Proteomes" id="UP000649617"/>
    </source>
</evidence>
<dbReference type="GO" id="GO:0005096">
    <property type="term" value="F:GTPase activator activity"/>
    <property type="evidence" value="ECO:0007669"/>
    <property type="project" value="UniProtKB-KW"/>
</dbReference>
<keyword evidence="6" id="KW-1185">Reference proteome</keyword>
<proteinExistence type="predicted"/>
<dbReference type="GO" id="GO:0005634">
    <property type="term" value="C:nucleus"/>
    <property type="evidence" value="ECO:0007669"/>
    <property type="project" value="TreeGrafter"/>
</dbReference>
<dbReference type="OrthoDB" id="430654at2759"/>
<dbReference type="InterPro" id="IPR032675">
    <property type="entry name" value="LRR_dom_sf"/>
</dbReference>
<dbReference type="GO" id="GO:0005829">
    <property type="term" value="C:cytosol"/>
    <property type="evidence" value="ECO:0007669"/>
    <property type="project" value="TreeGrafter"/>
</dbReference>
<dbReference type="AlphaFoldDB" id="A0A812Y664"/>
<keyword evidence="3" id="KW-0677">Repeat</keyword>
<dbReference type="GO" id="GO:0006913">
    <property type="term" value="P:nucleocytoplasmic transport"/>
    <property type="evidence" value="ECO:0007669"/>
    <property type="project" value="TreeGrafter"/>
</dbReference>
<dbReference type="Proteomes" id="UP000649617">
    <property type="component" value="Unassembled WGS sequence"/>
</dbReference>
<comment type="caution">
    <text evidence="5">The sequence shown here is derived from an EMBL/GenBank/DDBJ whole genome shotgun (WGS) entry which is preliminary data.</text>
</comment>
<dbReference type="GO" id="GO:0048471">
    <property type="term" value="C:perinuclear region of cytoplasm"/>
    <property type="evidence" value="ECO:0007669"/>
    <property type="project" value="TreeGrafter"/>
</dbReference>
<keyword evidence="2" id="KW-0433">Leucine-rich repeat</keyword>
<evidence type="ECO:0000256" key="4">
    <source>
        <dbReference type="SAM" id="MobiDB-lite"/>
    </source>
</evidence>
<evidence type="ECO:0000256" key="2">
    <source>
        <dbReference type="ARBA" id="ARBA00022614"/>
    </source>
</evidence>
<gene>
    <name evidence="5" type="primary">NLRC3</name>
    <name evidence="5" type="ORF">SPIL2461_LOCUS22362</name>
</gene>
<evidence type="ECO:0000313" key="5">
    <source>
        <dbReference type="EMBL" id="CAE7764055.1"/>
    </source>
</evidence>
<feature type="non-terminal residue" evidence="5">
    <location>
        <position position="200"/>
    </location>
</feature>
<dbReference type="Pfam" id="PF13516">
    <property type="entry name" value="LRR_6"/>
    <property type="match status" value="4"/>
</dbReference>
<dbReference type="SMART" id="SM00368">
    <property type="entry name" value="LRR_RI"/>
    <property type="match status" value="5"/>
</dbReference>
<keyword evidence="1" id="KW-0343">GTPase activation</keyword>
<dbReference type="EMBL" id="CAJNIZ010047193">
    <property type="protein sequence ID" value="CAE7764055.1"/>
    <property type="molecule type" value="Genomic_DNA"/>
</dbReference>
<feature type="compositionally biased region" description="Basic and acidic residues" evidence="4">
    <location>
        <begin position="186"/>
        <end position="200"/>
    </location>
</feature>
<protein>
    <submittedName>
        <fullName evidence="5">NLRC3 protein</fullName>
    </submittedName>
</protein>
<dbReference type="SUPFAM" id="SSF52047">
    <property type="entry name" value="RNI-like"/>
    <property type="match status" value="1"/>
</dbReference>
<dbReference type="PANTHER" id="PTHR24113:SF12">
    <property type="entry name" value="RAN GTPASE-ACTIVATING PROTEIN 1"/>
    <property type="match status" value="1"/>
</dbReference>
<dbReference type="Gene3D" id="3.80.10.10">
    <property type="entry name" value="Ribonuclease Inhibitor"/>
    <property type="match status" value="1"/>
</dbReference>
<dbReference type="GO" id="GO:0031267">
    <property type="term" value="F:small GTPase binding"/>
    <property type="evidence" value="ECO:0007669"/>
    <property type="project" value="TreeGrafter"/>
</dbReference>
<accession>A0A812Y664</accession>